<feature type="compositionally biased region" description="Low complexity" evidence="1">
    <location>
        <begin position="164"/>
        <end position="192"/>
    </location>
</feature>
<gene>
    <name evidence="3" type="ORF">LSCM1_04369</name>
</gene>
<dbReference type="AlphaFoldDB" id="A0A836GK21"/>
<feature type="compositionally biased region" description="Basic and acidic residues" evidence="1">
    <location>
        <begin position="386"/>
        <end position="403"/>
    </location>
</feature>
<reference evidence="4" key="1">
    <citation type="journal article" date="2021" name="Microbiol. Resour. Announc.">
        <title>LGAAP: Leishmaniinae Genome Assembly and Annotation Pipeline.</title>
        <authorList>
            <person name="Almutairi H."/>
            <person name="Urbaniak M.D."/>
            <person name="Bates M.D."/>
            <person name="Jariyapan N."/>
            <person name="Kwakye-Nuako G."/>
            <person name="Thomaz-Soccol V."/>
            <person name="Al-Salem W.S."/>
            <person name="Dillon R.J."/>
            <person name="Bates P.A."/>
            <person name="Gatherer D."/>
        </authorList>
    </citation>
    <scope>NUCLEOTIDE SEQUENCE [LARGE SCALE GENOMIC DNA]</scope>
</reference>
<evidence type="ECO:0000256" key="1">
    <source>
        <dbReference type="SAM" id="MobiDB-lite"/>
    </source>
</evidence>
<evidence type="ECO:0000313" key="3">
    <source>
        <dbReference type="EMBL" id="KAG5473739.1"/>
    </source>
</evidence>
<sequence length="588" mass="61819">MRAPGTSSALFLVLTMLTSTEEAYTDYLERRVVTDGVDADIVRATLQQMGFDERTVAAMMGDMSVYCLPFSTSSSASSTAPTSISSVKKPSRASGPSAATSASSAPSEMAEIGQFRLVASTPAESAVHTPTAAPATADPITPDTRSDLHESKHSNADASHPCKSSPVTAAAAGAAPPSSSFSSSTSSSSAPPRTIVADTVPEAATGDSAVVFASGASSPTPSRAAATSAAGRAELPAAERAILAQWMREYRAFILSSVLQRRTPNSRTKAPSSAAPLLLPPGLPVGEGHAFPHSATGSVRAVDDDCEAARAALCDDITAQPQLAQSEGASRVPRKAEDSESFISSSDGATSSSCSAFIRTDGEHPTSSCKLLRERGTGAAAQAQGERSRGLSERINRSGDRPPYHATRAATSSTMRRAFPRSKSPAFVPTCGIFAPRGAVGCIRCNFNAAQCRHPHREAQDLRIVGASRVAANSNDKYDRRAIARSCCQARQLDAARQVQQTARARPTSDRGVPAMHPLIGTLVRPRAGLASERQMSTLPAKAKADRVRLAQYYRDQWELQERRRSTSARSAAWDVRNALLSCAGWTG</sequence>
<feature type="compositionally biased region" description="Low complexity" evidence="1">
    <location>
        <begin position="341"/>
        <end position="355"/>
    </location>
</feature>
<feature type="region of interest" description="Disordered" evidence="1">
    <location>
        <begin position="122"/>
        <end position="193"/>
    </location>
</feature>
<feature type="compositionally biased region" description="Basic and acidic residues" evidence="1">
    <location>
        <begin position="144"/>
        <end position="155"/>
    </location>
</feature>
<reference evidence="4" key="2">
    <citation type="journal article" date="2021" name="Sci. Data">
        <title>Chromosome-scale genome sequencing, assembly and annotation of six genomes from subfamily Leishmaniinae.</title>
        <authorList>
            <person name="Almutairi H."/>
            <person name="Urbaniak M.D."/>
            <person name="Bates M.D."/>
            <person name="Jariyapan N."/>
            <person name="Kwakye-Nuako G."/>
            <person name="Thomaz Soccol V."/>
            <person name="Al-Salem W.S."/>
            <person name="Dillon R.J."/>
            <person name="Bates P.A."/>
            <person name="Gatherer D."/>
        </authorList>
    </citation>
    <scope>NUCLEOTIDE SEQUENCE [LARGE SCALE GENOMIC DNA]</scope>
</reference>
<protein>
    <submittedName>
        <fullName evidence="3">Uncharacterized protein</fullName>
    </submittedName>
</protein>
<keyword evidence="4" id="KW-1185">Reference proteome</keyword>
<feature type="compositionally biased region" description="Low complexity" evidence="1">
    <location>
        <begin position="129"/>
        <end position="143"/>
    </location>
</feature>
<dbReference type="EMBL" id="JAFEUZ010000029">
    <property type="protein sequence ID" value="KAG5473739.1"/>
    <property type="molecule type" value="Genomic_DNA"/>
</dbReference>
<comment type="caution">
    <text evidence="3">The sequence shown here is derived from an EMBL/GenBank/DDBJ whole genome shotgun (WGS) entry which is preliminary data.</text>
</comment>
<feature type="chain" id="PRO_5032481856" evidence="2">
    <location>
        <begin position="26"/>
        <end position="588"/>
    </location>
</feature>
<feature type="region of interest" description="Disordered" evidence="1">
    <location>
        <begin position="212"/>
        <end position="232"/>
    </location>
</feature>
<proteinExistence type="predicted"/>
<dbReference type="Proteomes" id="UP000673552">
    <property type="component" value="Unassembled WGS sequence"/>
</dbReference>
<organism evidence="3 4">
    <name type="scientific">Leishmania martiniquensis</name>
    <dbReference type="NCBI Taxonomy" id="1580590"/>
    <lineage>
        <taxon>Eukaryota</taxon>
        <taxon>Discoba</taxon>
        <taxon>Euglenozoa</taxon>
        <taxon>Kinetoplastea</taxon>
        <taxon>Metakinetoplastina</taxon>
        <taxon>Trypanosomatida</taxon>
        <taxon>Trypanosomatidae</taxon>
        <taxon>Leishmaniinae</taxon>
        <taxon>Leishmania</taxon>
    </lineage>
</organism>
<feature type="region of interest" description="Disordered" evidence="1">
    <location>
        <begin position="72"/>
        <end position="107"/>
    </location>
</feature>
<dbReference type="GeneID" id="92514390"/>
<evidence type="ECO:0000313" key="4">
    <source>
        <dbReference type="Proteomes" id="UP000673552"/>
    </source>
</evidence>
<feature type="compositionally biased region" description="Low complexity" evidence="1">
    <location>
        <begin position="213"/>
        <end position="232"/>
    </location>
</feature>
<dbReference type="RefSeq" id="XP_067176973.1">
    <property type="nucleotide sequence ID" value="XM_067321878.1"/>
</dbReference>
<dbReference type="KEGG" id="lmat:92514390"/>
<feature type="signal peptide" evidence="2">
    <location>
        <begin position="1"/>
        <end position="25"/>
    </location>
</feature>
<accession>A0A836GK21</accession>
<keyword evidence="2" id="KW-0732">Signal</keyword>
<feature type="region of interest" description="Disordered" evidence="1">
    <location>
        <begin position="323"/>
        <end position="418"/>
    </location>
</feature>
<dbReference type="OrthoDB" id="266696at2759"/>
<name>A0A836GK21_9TRYP</name>
<evidence type="ECO:0000256" key="2">
    <source>
        <dbReference type="SAM" id="SignalP"/>
    </source>
</evidence>